<dbReference type="Proteomes" id="UP001596455">
    <property type="component" value="Unassembled WGS sequence"/>
</dbReference>
<dbReference type="EMBL" id="JBHTCQ010000002">
    <property type="protein sequence ID" value="MFC7406145.1"/>
    <property type="molecule type" value="Genomic_DNA"/>
</dbReference>
<comment type="caution">
    <text evidence="12">The sequence shown here is derived from an EMBL/GenBank/DDBJ whole genome shotgun (WGS) entry which is preliminary data.</text>
</comment>
<evidence type="ECO:0000256" key="5">
    <source>
        <dbReference type="ARBA" id="ARBA00022692"/>
    </source>
</evidence>
<evidence type="ECO:0000256" key="6">
    <source>
        <dbReference type="ARBA" id="ARBA00022927"/>
    </source>
</evidence>
<evidence type="ECO:0000313" key="12">
    <source>
        <dbReference type="EMBL" id="MFC7406145.1"/>
    </source>
</evidence>
<feature type="transmembrane region" description="Helical" evidence="11">
    <location>
        <begin position="6"/>
        <end position="23"/>
    </location>
</feature>
<sequence length="148" mass="16145">MGPEILIFLVVMLGLMWFVTSRGRKQQAAARERLNEALVPGTWVMTIGGFFGKVVDVDGDVITLESPAGQETIWFKNAIKEAKEPPYAVVEEDEDSEEETQQPEVAQEPGPADVTTTPEQPSTTTEDPTMRPGGPTVGDDGRLGDDKR</sequence>
<accession>A0ABW2Q9F4</accession>
<feature type="compositionally biased region" description="Basic and acidic residues" evidence="10">
    <location>
        <begin position="139"/>
        <end position="148"/>
    </location>
</feature>
<evidence type="ECO:0000256" key="11">
    <source>
        <dbReference type="SAM" id="Phobius"/>
    </source>
</evidence>
<evidence type="ECO:0000256" key="7">
    <source>
        <dbReference type="ARBA" id="ARBA00022989"/>
    </source>
</evidence>
<feature type="compositionally biased region" description="Low complexity" evidence="10">
    <location>
        <begin position="115"/>
        <end position="127"/>
    </location>
</feature>
<evidence type="ECO:0000256" key="4">
    <source>
        <dbReference type="ARBA" id="ARBA00022475"/>
    </source>
</evidence>
<keyword evidence="9 11" id="KW-0472">Membrane</keyword>
<evidence type="ECO:0000256" key="10">
    <source>
        <dbReference type="SAM" id="MobiDB-lite"/>
    </source>
</evidence>
<evidence type="ECO:0000313" key="13">
    <source>
        <dbReference type="Proteomes" id="UP001596455"/>
    </source>
</evidence>
<comment type="similarity">
    <text evidence="2">Belongs to the YajC family.</text>
</comment>
<dbReference type="Pfam" id="PF02699">
    <property type="entry name" value="YajC"/>
    <property type="match status" value="1"/>
</dbReference>
<feature type="compositionally biased region" description="Acidic residues" evidence="10">
    <location>
        <begin position="90"/>
        <end position="101"/>
    </location>
</feature>
<reference evidence="13" key="1">
    <citation type="journal article" date="2019" name="Int. J. Syst. Evol. Microbiol.">
        <title>The Global Catalogue of Microorganisms (GCM) 10K type strain sequencing project: providing services to taxonomists for standard genome sequencing and annotation.</title>
        <authorList>
            <consortium name="The Broad Institute Genomics Platform"/>
            <consortium name="The Broad Institute Genome Sequencing Center for Infectious Disease"/>
            <person name="Wu L."/>
            <person name="Ma J."/>
        </authorList>
    </citation>
    <scope>NUCLEOTIDE SEQUENCE [LARGE SCALE GENOMIC DNA]</scope>
    <source>
        <strain evidence="13">JCM 1490</strain>
    </source>
</reference>
<organism evidence="12 13">
    <name type="scientific">Georgenia alba</name>
    <dbReference type="NCBI Taxonomy" id="2233858"/>
    <lineage>
        <taxon>Bacteria</taxon>
        <taxon>Bacillati</taxon>
        <taxon>Actinomycetota</taxon>
        <taxon>Actinomycetes</taxon>
        <taxon>Micrococcales</taxon>
        <taxon>Bogoriellaceae</taxon>
        <taxon>Georgenia</taxon>
    </lineage>
</organism>
<dbReference type="PANTHER" id="PTHR33909">
    <property type="entry name" value="SEC TRANSLOCON ACCESSORY COMPLEX SUBUNIT YAJC"/>
    <property type="match status" value="1"/>
</dbReference>
<keyword evidence="3" id="KW-0813">Transport</keyword>
<protein>
    <submittedName>
        <fullName evidence="12">Preprotein translocase subunit YajC</fullName>
    </submittedName>
</protein>
<feature type="region of interest" description="Disordered" evidence="10">
    <location>
        <begin position="85"/>
        <end position="148"/>
    </location>
</feature>
<keyword evidence="4" id="KW-1003">Cell membrane</keyword>
<keyword evidence="8" id="KW-0811">Translocation</keyword>
<proteinExistence type="inferred from homology"/>
<dbReference type="NCBIfam" id="TIGR00739">
    <property type="entry name" value="yajC"/>
    <property type="match status" value="1"/>
</dbReference>
<evidence type="ECO:0000256" key="1">
    <source>
        <dbReference type="ARBA" id="ARBA00004162"/>
    </source>
</evidence>
<evidence type="ECO:0000256" key="2">
    <source>
        <dbReference type="ARBA" id="ARBA00006742"/>
    </source>
</evidence>
<keyword evidence="6" id="KW-0653">Protein transport</keyword>
<dbReference type="InterPro" id="IPR003849">
    <property type="entry name" value="Preprotein_translocase_YajC"/>
</dbReference>
<keyword evidence="5 11" id="KW-0812">Transmembrane</keyword>
<dbReference type="PANTHER" id="PTHR33909:SF1">
    <property type="entry name" value="SEC TRANSLOCON ACCESSORY COMPLEX SUBUNIT YAJC"/>
    <property type="match status" value="1"/>
</dbReference>
<keyword evidence="13" id="KW-1185">Reference proteome</keyword>
<evidence type="ECO:0000256" key="8">
    <source>
        <dbReference type="ARBA" id="ARBA00023010"/>
    </source>
</evidence>
<dbReference type="RefSeq" id="WP_382395226.1">
    <property type="nucleotide sequence ID" value="NZ_JBHTCQ010000002.1"/>
</dbReference>
<dbReference type="SMART" id="SM01323">
    <property type="entry name" value="YajC"/>
    <property type="match status" value="1"/>
</dbReference>
<keyword evidence="7 11" id="KW-1133">Transmembrane helix</keyword>
<evidence type="ECO:0000256" key="3">
    <source>
        <dbReference type="ARBA" id="ARBA00022448"/>
    </source>
</evidence>
<comment type="subcellular location">
    <subcellularLocation>
        <location evidence="1">Cell membrane</location>
        <topology evidence="1">Single-pass membrane protein</topology>
    </subcellularLocation>
</comment>
<gene>
    <name evidence="12" type="primary">yajC</name>
    <name evidence="12" type="ORF">ACFQQL_13585</name>
</gene>
<name>A0ABW2Q9F4_9MICO</name>
<evidence type="ECO:0000256" key="9">
    <source>
        <dbReference type="ARBA" id="ARBA00023136"/>
    </source>
</evidence>